<dbReference type="AlphaFoldDB" id="A0A2R6Y001"/>
<dbReference type="EMBL" id="PEBX01000054">
    <property type="protein sequence ID" value="PTQ55994.1"/>
    <property type="molecule type" value="Genomic_DNA"/>
</dbReference>
<organism evidence="1 2">
    <name type="scientific">Candidatus Carbonibacillus altaicus</name>
    <dbReference type="NCBI Taxonomy" id="2163959"/>
    <lineage>
        <taxon>Bacteria</taxon>
        <taxon>Bacillati</taxon>
        <taxon>Bacillota</taxon>
        <taxon>Bacilli</taxon>
        <taxon>Bacillales</taxon>
        <taxon>Candidatus Carbonibacillus</taxon>
    </lineage>
</organism>
<protein>
    <submittedName>
        <fullName evidence="1">Uncharacterized protein</fullName>
    </submittedName>
</protein>
<evidence type="ECO:0000313" key="2">
    <source>
        <dbReference type="Proteomes" id="UP000244338"/>
    </source>
</evidence>
<accession>A0A2R6Y001</accession>
<comment type="caution">
    <text evidence="1">The sequence shown here is derived from an EMBL/GenBank/DDBJ whole genome shotgun (WGS) entry which is preliminary data.</text>
</comment>
<proteinExistence type="predicted"/>
<dbReference type="Proteomes" id="UP000244338">
    <property type="component" value="Unassembled WGS sequence"/>
</dbReference>
<evidence type="ECO:0000313" key="1">
    <source>
        <dbReference type="EMBL" id="PTQ55994.1"/>
    </source>
</evidence>
<reference evidence="2" key="1">
    <citation type="journal article" date="2018" name="Sci. Rep.">
        <title>Lignite coal burning seam in the remote Altai Mountains harbors a hydrogen-driven thermophilic microbial community.</title>
        <authorList>
            <person name="Kadnikov V.V."/>
            <person name="Mardanov A.V."/>
            <person name="Ivasenko D.A."/>
            <person name="Antsiferov D.V."/>
            <person name="Beletsky A.V."/>
            <person name="Karnachuk O.V."/>
            <person name="Ravin N.V."/>
        </authorList>
    </citation>
    <scope>NUCLEOTIDE SEQUENCE [LARGE SCALE GENOMIC DNA]</scope>
</reference>
<sequence>MHHRMVPQSGMGSIRSLRLISPVTPYITGDIFVSQVTSYITYSRLIT</sequence>
<name>A0A2R6Y001_9BACL</name>
<gene>
    <name evidence="1" type="ORF">BSOLF_1038</name>
</gene>